<dbReference type="PANTHER" id="PTHR44757">
    <property type="entry name" value="DIGUANYLATE CYCLASE DGCP"/>
    <property type="match status" value="1"/>
</dbReference>
<dbReference type="SUPFAM" id="SSF55073">
    <property type="entry name" value="Nucleotide cyclase"/>
    <property type="match status" value="1"/>
</dbReference>
<feature type="transmembrane region" description="Helical" evidence="2">
    <location>
        <begin position="61"/>
        <end position="81"/>
    </location>
</feature>
<keyword evidence="2" id="KW-0472">Membrane</keyword>
<keyword evidence="6" id="KW-1185">Reference proteome</keyword>
<evidence type="ECO:0000313" key="6">
    <source>
        <dbReference type="Proteomes" id="UP001431131"/>
    </source>
</evidence>
<dbReference type="Pfam" id="PF00990">
    <property type="entry name" value="GGDEF"/>
    <property type="match status" value="1"/>
</dbReference>
<feature type="transmembrane region" description="Helical" evidence="2">
    <location>
        <begin position="7"/>
        <end position="26"/>
    </location>
</feature>
<dbReference type="EMBL" id="JAKTTI010000004">
    <property type="protein sequence ID" value="MCH1624567.1"/>
    <property type="molecule type" value="Genomic_DNA"/>
</dbReference>
<dbReference type="NCBIfam" id="TIGR00254">
    <property type="entry name" value="GGDEF"/>
    <property type="match status" value="1"/>
</dbReference>
<dbReference type="CDD" id="cd01948">
    <property type="entry name" value="EAL"/>
    <property type="match status" value="1"/>
</dbReference>
<sequence>MFVILRLYGIRAAVLSGLVGMLLVPFDYINLSYRFIGIIEIIAIGCFFRNGRRAKMFFVDLYFWLTIGILMLFFISSMYLSGPAQYFNVIKNIVNGLFNVVIADMLLAYFPFYRFIKNNRINKNSVSIHQLLFHITVLSFLIPFFINIFSNTWNTSGMMRKDLELQADYGVSRLENELNLWNKADVHNLLLNNPTQMERLHSMIKRNKPQDFEIIIQSMADDVLASTSSKVSAKQLTNWQKTYDIKNISNYIFQAIPVAKKDVRPIQSWAEGKYIYIKNIESSSLKVMLVMPISHYQNQLFVNSIRQLKYLLFFASFTIILVMIVSRVLTKNLKQLTIVTTGLPQKLISLEAIEWPQSTISELRMLTRNLRKMANTLKELFKESIEMKNQLHRLAYYDVLTSLPNRLYFQNYVKELILNKPKEFIAIIFIDLNQFKQINDTLGHDVGDRLLKLTSKRLGVLQNNDREVFRLGGDEFVIVHSVDDKEEVCETIESILKEFSTFFQIQGQMLYITASIGVSIFPEDGGDLDTLVRYADIAMYISKEKGGNVAQFFDDSMRYKFQDNLLIENALRLVVENGCGFEQYYQPKTQFGEVTSMEALIRWHHPDLGHVSPSAFIPIAEDIGLILQIDEWSLNQACRQNKKWQDEGIIEVPISVNISAKHFQQDYLIPMIESALLESGMEAKYLKLEITESVFIKDPNRVAEVIRQIKSLGVLISIDDFGKGYSSLSQLLLLPIDEIKIDRQFIQDIDQNDKKALLVKSIFDIANGLKINVVSEGVETENERALLVGIGKGEIQGYLYSRPLSKEGMEEFLCVQTGV</sequence>
<accession>A0AAW5E3A1</accession>
<dbReference type="InterPro" id="IPR029787">
    <property type="entry name" value="Nucleotide_cyclase"/>
</dbReference>
<dbReference type="AlphaFoldDB" id="A0AAW5E3A1"/>
<protein>
    <submittedName>
        <fullName evidence="5">EAL domain-containing protein</fullName>
    </submittedName>
</protein>
<dbReference type="Pfam" id="PF00563">
    <property type="entry name" value="EAL"/>
    <property type="match status" value="1"/>
</dbReference>
<dbReference type="InterPro" id="IPR052155">
    <property type="entry name" value="Biofilm_reg_signaling"/>
</dbReference>
<dbReference type="Proteomes" id="UP001431131">
    <property type="component" value="Unassembled WGS sequence"/>
</dbReference>
<feature type="domain" description="EAL" evidence="3">
    <location>
        <begin position="564"/>
        <end position="817"/>
    </location>
</feature>
<evidence type="ECO:0000256" key="1">
    <source>
        <dbReference type="SAM" id="Coils"/>
    </source>
</evidence>
<evidence type="ECO:0000313" key="5">
    <source>
        <dbReference type="EMBL" id="MCH1624567.1"/>
    </source>
</evidence>
<feature type="transmembrane region" description="Helical" evidence="2">
    <location>
        <begin position="32"/>
        <end position="49"/>
    </location>
</feature>
<dbReference type="SMART" id="SM00052">
    <property type="entry name" value="EAL"/>
    <property type="match status" value="1"/>
</dbReference>
<dbReference type="SUPFAM" id="SSF141868">
    <property type="entry name" value="EAL domain-like"/>
    <property type="match status" value="1"/>
</dbReference>
<dbReference type="SMART" id="SM00267">
    <property type="entry name" value="GGDEF"/>
    <property type="match status" value="1"/>
</dbReference>
<dbReference type="Gene3D" id="3.30.70.270">
    <property type="match status" value="1"/>
</dbReference>
<name>A0AAW5E3A1_9BACI</name>
<keyword evidence="2" id="KW-0812">Transmembrane</keyword>
<gene>
    <name evidence="5" type="ORF">MJG50_04445</name>
</gene>
<feature type="transmembrane region" description="Helical" evidence="2">
    <location>
        <begin position="131"/>
        <end position="150"/>
    </location>
</feature>
<proteinExistence type="predicted"/>
<feature type="transmembrane region" description="Helical" evidence="2">
    <location>
        <begin position="93"/>
        <end position="110"/>
    </location>
</feature>
<dbReference type="PROSITE" id="PS50883">
    <property type="entry name" value="EAL"/>
    <property type="match status" value="1"/>
</dbReference>
<feature type="coiled-coil region" evidence="1">
    <location>
        <begin position="363"/>
        <end position="390"/>
    </location>
</feature>
<comment type="caution">
    <text evidence="5">The sequence shown here is derived from an EMBL/GenBank/DDBJ whole genome shotgun (WGS) entry which is preliminary data.</text>
</comment>
<keyword evidence="2" id="KW-1133">Transmembrane helix</keyword>
<dbReference type="PANTHER" id="PTHR44757:SF2">
    <property type="entry name" value="BIOFILM ARCHITECTURE MAINTENANCE PROTEIN MBAA"/>
    <property type="match status" value="1"/>
</dbReference>
<keyword evidence="1" id="KW-0175">Coiled coil</keyword>
<dbReference type="InterPro" id="IPR000160">
    <property type="entry name" value="GGDEF_dom"/>
</dbReference>
<dbReference type="PROSITE" id="PS50887">
    <property type="entry name" value="GGDEF"/>
    <property type="match status" value="1"/>
</dbReference>
<dbReference type="InterPro" id="IPR001633">
    <property type="entry name" value="EAL_dom"/>
</dbReference>
<dbReference type="CDD" id="cd01949">
    <property type="entry name" value="GGDEF"/>
    <property type="match status" value="1"/>
</dbReference>
<organism evidence="5 6">
    <name type="scientific">Fredinandcohnia quinoae</name>
    <dbReference type="NCBI Taxonomy" id="2918902"/>
    <lineage>
        <taxon>Bacteria</taxon>
        <taxon>Bacillati</taxon>
        <taxon>Bacillota</taxon>
        <taxon>Bacilli</taxon>
        <taxon>Bacillales</taxon>
        <taxon>Bacillaceae</taxon>
        <taxon>Fredinandcohnia</taxon>
    </lineage>
</organism>
<dbReference type="Gene3D" id="3.20.20.450">
    <property type="entry name" value="EAL domain"/>
    <property type="match status" value="1"/>
</dbReference>
<evidence type="ECO:0000259" key="3">
    <source>
        <dbReference type="PROSITE" id="PS50883"/>
    </source>
</evidence>
<dbReference type="InterPro" id="IPR043128">
    <property type="entry name" value="Rev_trsase/Diguanyl_cyclase"/>
</dbReference>
<evidence type="ECO:0000259" key="4">
    <source>
        <dbReference type="PROSITE" id="PS50887"/>
    </source>
</evidence>
<feature type="domain" description="GGDEF" evidence="4">
    <location>
        <begin position="423"/>
        <end position="555"/>
    </location>
</feature>
<reference evidence="5" key="1">
    <citation type="submission" date="2022-02" db="EMBL/GenBank/DDBJ databases">
        <title>Fredinandcohnia quinoae sp. nov. isolated from Chenopodium quinoa seeds.</title>
        <authorList>
            <person name="Saati-Santamaria Z."/>
            <person name="Flores-Felix J.D."/>
            <person name="Igual J.M."/>
            <person name="Velazquez E."/>
            <person name="Garcia-Fraile P."/>
            <person name="Martinez-Molina E."/>
        </authorList>
    </citation>
    <scope>NUCLEOTIDE SEQUENCE</scope>
    <source>
        <strain evidence="5">SECRCQ15</strain>
    </source>
</reference>
<evidence type="ECO:0000256" key="2">
    <source>
        <dbReference type="SAM" id="Phobius"/>
    </source>
</evidence>
<dbReference type="InterPro" id="IPR035919">
    <property type="entry name" value="EAL_sf"/>
</dbReference>